<sequence>MKSLTFLIITISVYLTDQSFLYSPKSQQKVSTSNTNRFIVNIVEYSIVNGSKTAGKFRCLGTLILEDFVVTTASCVARNEETQIGIQFETIKESANDIGYSITFDETTVWMHENYKITDNETNNIALIKFDPLSITTSPPLFSIFKPKALGMLPKVADNCTIVGRNVHLSSPSLDEVFIIGPSSCYGSGGKQAYCSIFDDSNVDACKVVQGAPLICNDHEVAGIVLGGKNMCIKSGSKVQLRYHSVGDFKNFLNYYSLGPATTTTQKPEPSSASIYKVSISAFIMVFVYFMIEW</sequence>
<gene>
    <name evidence="4" type="ORF">CHIRRI_LOCUS7722</name>
</gene>
<evidence type="ECO:0000313" key="4">
    <source>
        <dbReference type="EMBL" id="CAG9804843.1"/>
    </source>
</evidence>
<evidence type="ECO:0000256" key="1">
    <source>
        <dbReference type="ARBA" id="ARBA00024195"/>
    </source>
</evidence>
<dbReference type="PANTHER" id="PTHR24260:SF132">
    <property type="entry name" value="PEPTIDASE S1 DOMAIN-CONTAINING PROTEIN"/>
    <property type="match status" value="1"/>
</dbReference>
<dbReference type="Pfam" id="PF00089">
    <property type="entry name" value="Trypsin"/>
    <property type="match status" value="1"/>
</dbReference>
<accession>A0A9N9RTP5</accession>
<keyword evidence="5" id="KW-1185">Reference proteome</keyword>
<dbReference type="OrthoDB" id="7727603at2759"/>
<dbReference type="InterPro" id="IPR043504">
    <property type="entry name" value="Peptidase_S1_PA_chymotrypsin"/>
</dbReference>
<organism evidence="4 5">
    <name type="scientific">Chironomus riparius</name>
    <dbReference type="NCBI Taxonomy" id="315576"/>
    <lineage>
        <taxon>Eukaryota</taxon>
        <taxon>Metazoa</taxon>
        <taxon>Ecdysozoa</taxon>
        <taxon>Arthropoda</taxon>
        <taxon>Hexapoda</taxon>
        <taxon>Insecta</taxon>
        <taxon>Pterygota</taxon>
        <taxon>Neoptera</taxon>
        <taxon>Endopterygota</taxon>
        <taxon>Diptera</taxon>
        <taxon>Nematocera</taxon>
        <taxon>Chironomoidea</taxon>
        <taxon>Chironomidae</taxon>
        <taxon>Chironominae</taxon>
        <taxon>Chironomus</taxon>
    </lineage>
</organism>
<dbReference type="PANTHER" id="PTHR24260">
    <property type="match status" value="1"/>
</dbReference>
<dbReference type="EMBL" id="OU895878">
    <property type="protein sequence ID" value="CAG9804843.1"/>
    <property type="molecule type" value="Genomic_DNA"/>
</dbReference>
<evidence type="ECO:0000256" key="2">
    <source>
        <dbReference type="SAM" id="SignalP"/>
    </source>
</evidence>
<feature type="domain" description="Peptidase S1" evidence="3">
    <location>
        <begin position="21"/>
        <end position="294"/>
    </location>
</feature>
<comment type="similarity">
    <text evidence="1">Belongs to the peptidase S1 family. CLIP subfamily.</text>
</comment>
<evidence type="ECO:0000259" key="3">
    <source>
        <dbReference type="PROSITE" id="PS50240"/>
    </source>
</evidence>
<evidence type="ECO:0000313" key="5">
    <source>
        <dbReference type="Proteomes" id="UP001153620"/>
    </source>
</evidence>
<dbReference type="PROSITE" id="PS50240">
    <property type="entry name" value="TRYPSIN_DOM"/>
    <property type="match status" value="1"/>
</dbReference>
<dbReference type="Proteomes" id="UP001153620">
    <property type="component" value="Chromosome 2"/>
</dbReference>
<name>A0A9N9RTP5_9DIPT</name>
<dbReference type="GO" id="GO:0006508">
    <property type="term" value="P:proteolysis"/>
    <property type="evidence" value="ECO:0007669"/>
    <property type="project" value="InterPro"/>
</dbReference>
<dbReference type="InterPro" id="IPR001254">
    <property type="entry name" value="Trypsin_dom"/>
</dbReference>
<reference evidence="4" key="2">
    <citation type="submission" date="2022-10" db="EMBL/GenBank/DDBJ databases">
        <authorList>
            <consortium name="ENA_rothamsted_submissions"/>
            <consortium name="culmorum"/>
            <person name="King R."/>
        </authorList>
    </citation>
    <scope>NUCLEOTIDE SEQUENCE</scope>
</reference>
<feature type="signal peptide" evidence="2">
    <location>
        <begin position="1"/>
        <end position="18"/>
    </location>
</feature>
<dbReference type="SUPFAM" id="SSF50494">
    <property type="entry name" value="Trypsin-like serine proteases"/>
    <property type="match status" value="1"/>
</dbReference>
<dbReference type="AlphaFoldDB" id="A0A9N9RTP5"/>
<protein>
    <recommendedName>
        <fullName evidence="3">Peptidase S1 domain-containing protein</fullName>
    </recommendedName>
</protein>
<dbReference type="InterPro" id="IPR051333">
    <property type="entry name" value="CLIP_Serine_Protease"/>
</dbReference>
<dbReference type="Gene3D" id="2.40.10.10">
    <property type="entry name" value="Trypsin-like serine proteases"/>
    <property type="match status" value="1"/>
</dbReference>
<dbReference type="GO" id="GO:0004252">
    <property type="term" value="F:serine-type endopeptidase activity"/>
    <property type="evidence" value="ECO:0007669"/>
    <property type="project" value="InterPro"/>
</dbReference>
<proteinExistence type="inferred from homology"/>
<dbReference type="SMART" id="SM00020">
    <property type="entry name" value="Tryp_SPc"/>
    <property type="match status" value="1"/>
</dbReference>
<reference evidence="4" key="1">
    <citation type="submission" date="2022-01" db="EMBL/GenBank/DDBJ databases">
        <authorList>
            <person name="King R."/>
        </authorList>
    </citation>
    <scope>NUCLEOTIDE SEQUENCE</scope>
</reference>
<dbReference type="InterPro" id="IPR009003">
    <property type="entry name" value="Peptidase_S1_PA"/>
</dbReference>
<feature type="chain" id="PRO_5040384904" description="Peptidase S1 domain-containing protein" evidence="2">
    <location>
        <begin position="19"/>
        <end position="294"/>
    </location>
</feature>
<keyword evidence="2" id="KW-0732">Signal</keyword>